<gene>
    <name evidence="7" type="ORF">JAO74_01285</name>
</gene>
<protein>
    <submittedName>
        <fullName evidence="7">Na+/H+ antiporter subunit E</fullName>
    </submittedName>
</protein>
<keyword evidence="8" id="KW-1185">Reference proteome</keyword>
<proteinExistence type="inferred from homology"/>
<sequence length="111" mass="12412">MSILRKAVAVVVLAVSFVADLFFSSFAVARLVLSPRIETHPAIVMVPVAVERPWAVALFAYFTSLTPGSTCLHVADDRRTLYLHVLDTRDPAATIARFKRLYERPIAELER</sequence>
<comment type="caution">
    <text evidence="7">The sequence shown here is derived from an EMBL/GenBank/DDBJ whole genome shotgun (WGS) entry which is preliminary data.</text>
</comment>
<dbReference type="RefSeq" id="WP_199034243.1">
    <property type="nucleotide sequence ID" value="NZ_JAELXS010000001.1"/>
</dbReference>
<keyword evidence="5" id="KW-1133">Transmembrane helix</keyword>
<dbReference type="PANTHER" id="PTHR34584">
    <property type="entry name" value="NA(+)/H(+) ANTIPORTER SUBUNIT E1"/>
    <property type="match status" value="1"/>
</dbReference>
<evidence type="ECO:0000256" key="2">
    <source>
        <dbReference type="ARBA" id="ARBA00006228"/>
    </source>
</evidence>
<evidence type="ECO:0000313" key="7">
    <source>
        <dbReference type="EMBL" id="MBJ6120416.1"/>
    </source>
</evidence>
<dbReference type="EMBL" id="JAELXS010000001">
    <property type="protein sequence ID" value="MBJ6120416.1"/>
    <property type="molecule type" value="Genomic_DNA"/>
</dbReference>
<dbReference type="InterPro" id="IPR002758">
    <property type="entry name" value="Cation_antiport_E"/>
</dbReference>
<evidence type="ECO:0000256" key="5">
    <source>
        <dbReference type="ARBA" id="ARBA00022989"/>
    </source>
</evidence>
<keyword evidence="3" id="KW-1003">Cell membrane</keyword>
<dbReference type="Pfam" id="PF01899">
    <property type="entry name" value="MNHE"/>
    <property type="match status" value="1"/>
</dbReference>
<evidence type="ECO:0000256" key="3">
    <source>
        <dbReference type="ARBA" id="ARBA00022475"/>
    </source>
</evidence>
<evidence type="ECO:0000256" key="6">
    <source>
        <dbReference type="ARBA" id="ARBA00023136"/>
    </source>
</evidence>
<name>A0ABS0XK53_9SPHN</name>
<comment type="similarity">
    <text evidence="2">Belongs to the CPA3 antiporters (TC 2.A.63) subunit E family.</text>
</comment>
<evidence type="ECO:0000256" key="1">
    <source>
        <dbReference type="ARBA" id="ARBA00004651"/>
    </source>
</evidence>
<evidence type="ECO:0000313" key="8">
    <source>
        <dbReference type="Proteomes" id="UP000640426"/>
    </source>
</evidence>
<comment type="subcellular location">
    <subcellularLocation>
        <location evidence="1">Cell membrane</location>
        <topology evidence="1">Multi-pass membrane protein</topology>
    </subcellularLocation>
</comment>
<reference evidence="8" key="1">
    <citation type="submission" date="2020-12" db="EMBL/GenBank/DDBJ databases">
        <title>Hymenobacter sp.</title>
        <authorList>
            <person name="Kim M.K."/>
        </authorList>
    </citation>
    <scope>NUCLEOTIDE SEQUENCE [LARGE SCALE GENOMIC DNA]</scope>
    <source>
        <strain evidence="8">BT553</strain>
    </source>
</reference>
<dbReference type="PANTHER" id="PTHR34584:SF1">
    <property type="entry name" value="NA(+)_H(+) ANTIPORTER SUBUNIT E1"/>
    <property type="match status" value="1"/>
</dbReference>
<accession>A0ABS0XK53</accession>
<dbReference type="Proteomes" id="UP000640426">
    <property type="component" value="Unassembled WGS sequence"/>
</dbReference>
<keyword evidence="6" id="KW-0472">Membrane</keyword>
<evidence type="ECO:0000256" key="4">
    <source>
        <dbReference type="ARBA" id="ARBA00022692"/>
    </source>
</evidence>
<keyword evidence="4" id="KW-0812">Transmembrane</keyword>
<organism evidence="7 8">
    <name type="scientific">Sphingomonas mollis</name>
    <dbReference type="NCBI Taxonomy" id="2795726"/>
    <lineage>
        <taxon>Bacteria</taxon>
        <taxon>Pseudomonadati</taxon>
        <taxon>Pseudomonadota</taxon>
        <taxon>Alphaproteobacteria</taxon>
        <taxon>Sphingomonadales</taxon>
        <taxon>Sphingomonadaceae</taxon>
        <taxon>Sphingomonas</taxon>
    </lineage>
</organism>